<feature type="domain" description="Endonuclease/exonuclease/phosphatase" evidence="4">
    <location>
        <begin position="101"/>
        <end position="392"/>
    </location>
</feature>
<evidence type="ECO:0000313" key="5">
    <source>
        <dbReference type="EMBL" id="CAG8527702.1"/>
    </source>
</evidence>
<evidence type="ECO:0000313" key="6">
    <source>
        <dbReference type="Proteomes" id="UP000789739"/>
    </source>
</evidence>
<proteinExistence type="inferred from homology"/>
<sequence>MDVPTSNSSFTDLPNTSNIQEATTSKSHANKPKKDGRRDKKDIEKIRLEKQRRREEQRLLQQRQRQEEEKRKENGIKPVLRPMVNVVEELTDIKGERVKIMTYNMLAQSLCRRELFPQCGDALKWKNRRPGLLKEILYYSPDIGCFQEMDENTYVDTFKPEFEKAGYGCVYVKSTKKRHGCCIIWRISKFTKVKEDLILYDQIEVPTMPTECVGLIVAFEFKSSNKATVDGIVIGTTHLYWRPQSMYERSRQCLILVDRLDYINKEFKFHAFLAGDFNSAPGDPSYALLTGGSLNQDHIDILQNSMKPFGSNKDEDPPPDSTSLISSSNASHTELKSVSTIISAFKTLPKCVSLYAQHYISIDPANTDRLEPKFTNYGEYYKGTLDYIFYSGKSNNRDNIERETSEEMQVVKLLKMPREMDILPSIPNYKFNSDHLCLIAEVSIN</sequence>
<protein>
    <submittedName>
        <fullName evidence="5">680_t:CDS:1</fullName>
    </submittedName>
</protein>
<dbReference type="Proteomes" id="UP000789739">
    <property type="component" value="Unassembled WGS sequence"/>
</dbReference>
<dbReference type="EMBL" id="CAJVPI010000380">
    <property type="protein sequence ID" value="CAG8527702.1"/>
    <property type="molecule type" value="Genomic_DNA"/>
</dbReference>
<dbReference type="SUPFAM" id="SSF56219">
    <property type="entry name" value="DNase I-like"/>
    <property type="match status" value="1"/>
</dbReference>
<dbReference type="OrthoDB" id="428734at2759"/>
<evidence type="ECO:0000256" key="1">
    <source>
        <dbReference type="ARBA" id="ARBA00010774"/>
    </source>
</evidence>
<dbReference type="PANTHER" id="PTHR12121">
    <property type="entry name" value="CARBON CATABOLITE REPRESSOR PROTEIN 4"/>
    <property type="match status" value="1"/>
</dbReference>
<comment type="similarity">
    <text evidence="1">Belongs to the CCR4/nocturin family.</text>
</comment>
<feature type="compositionally biased region" description="Polar residues" evidence="3">
    <location>
        <begin position="1"/>
        <end position="27"/>
    </location>
</feature>
<evidence type="ECO:0000259" key="4">
    <source>
        <dbReference type="Pfam" id="PF03372"/>
    </source>
</evidence>
<feature type="region of interest" description="Disordered" evidence="3">
    <location>
        <begin position="305"/>
        <end position="329"/>
    </location>
</feature>
<reference evidence="5" key="1">
    <citation type="submission" date="2021-06" db="EMBL/GenBank/DDBJ databases">
        <authorList>
            <person name="Kallberg Y."/>
            <person name="Tangrot J."/>
            <person name="Rosling A."/>
        </authorList>
    </citation>
    <scope>NUCLEOTIDE SEQUENCE</scope>
    <source>
        <strain evidence="5">BR232B</strain>
    </source>
</reference>
<evidence type="ECO:0000256" key="3">
    <source>
        <dbReference type="SAM" id="MobiDB-lite"/>
    </source>
</evidence>
<name>A0A9N9FEA0_9GLOM</name>
<organism evidence="5 6">
    <name type="scientific">Paraglomus brasilianum</name>
    <dbReference type="NCBI Taxonomy" id="144538"/>
    <lineage>
        <taxon>Eukaryota</taxon>
        <taxon>Fungi</taxon>
        <taxon>Fungi incertae sedis</taxon>
        <taxon>Mucoromycota</taxon>
        <taxon>Glomeromycotina</taxon>
        <taxon>Glomeromycetes</taxon>
        <taxon>Paraglomerales</taxon>
        <taxon>Paraglomeraceae</taxon>
        <taxon>Paraglomus</taxon>
    </lineage>
</organism>
<evidence type="ECO:0000256" key="2">
    <source>
        <dbReference type="ARBA" id="ARBA00022801"/>
    </source>
</evidence>
<keyword evidence="6" id="KW-1185">Reference proteome</keyword>
<feature type="region of interest" description="Disordered" evidence="3">
    <location>
        <begin position="1"/>
        <end position="74"/>
    </location>
</feature>
<feature type="compositionally biased region" description="Basic and acidic residues" evidence="3">
    <location>
        <begin position="32"/>
        <end position="74"/>
    </location>
</feature>
<accession>A0A9N9FEA0</accession>
<keyword evidence="2" id="KW-0378">Hydrolase</keyword>
<comment type="caution">
    <text evidence="5">The sequence shown here is derived from an EMBL/GenBank/DDBJ whole genome shotgun (WGS) entry which is preliminary data.</text>
</comment>
<gene>
    <name evidence="5" type="ORF">PBRASI_LOCUS3950</name>
</gene>
<dbReference type="PANTHER" id="PTHR12121:SF45">
    <property type="entry name" value="NOCTURNIN"/>
    <property type="match status" value="1"/>
</dbReference>
<dbReference type="GO" id="GO:0006139">
    <property type="term" value="P:nucleobase-containing compound metabolic process"/>
    <property type="evidence" value="ECO:0007669"/>
    <property type="project" value="UniProtKB-ARBA"/>
</dbReference>
<dbReference type="GO" id="GO:0000175">
    <property type="term" value="F:3'-5'-RNA exonuclease activity"/>
    <property type="evidence" value="ECO:0007669"/>
    <property type="project" value="TreeGrafter"/>
</dbReference>
<dbReference type="AlphaFoldDB" id="A0A9N9FEA0"/>
<dbReference type="InterPro" id="IPR036691">
    <property type="entry name" value="Endo/exonu/phosph_ase_sf"/>
</dbReference>
<dbReference type="InterPro" id="IPR005135">
    <property type="entry name" value="Endo/exonuclease/phosphatase"/>
</dbReference>
<dbReference type="Pfam" id="PF03372">
    <property type="entry name" value="Exo_endo_phos"/>
    <property type="match status" value="1"/>
</dbReference>
<dbReference type="InterPro" id="IPR050410">
    <property type="entry name" value="CCR4/nocturin_mRNA_transcr"/>
</dbReference>
<dbReference type="Gene3D" id="3.60.10.10">
    <property type="entry name" value="Endonuclease/exonuclease/phosphatase"/>
    <property type="match status" value="1"/>
</dbReference>